<proteinExistence type="predicted"/>
<comment type="caution">
    <text evidence="1">The sequence shown here is derived from an EMBL/GenBank/DDBJ whole genome shotgun (WGS) entry which is preliminary data.</text>
</comment>
<sequence length="357" mass="40681">MYSFDYGYFARTNGPTGGSTSGSTSSSSVSVIVPPARSGFDSYLQKLHRDMHHEDLGAYCSQEKFSPEFVTSVKHRYASITPGSMEPIFIAINLHNNEHILPNMATQLLALADTLGHDRIFISIYENGSRDKTKEILHRFNETLNTLDIAHRIITDPVSKPEHIHRIEYLAKVRNAAMEPLYSSGEKYGQVLFSNDVFFCLTDVLELLLQARAHGSHLTCGQDFFELRGEPAFYDRWVARDMTGEVLIEELYKISKDDITMAAQMRDRPFQVQCGWNGMVVIDAKVFRGDDGVRFRRSVEGECSASECSLICNDMWRKDFNRLVTVPRVKLTYELRVRNLLRTPKHFPADIPFNPPK</sequence>
<dbReference type="PANTHER" id="PTHR34144">
    <property type="entry name" value="CHROMOSOME 8, WHOLE GENOME SHOTGUN SEQUENCE"/>
    <property type="match status" value="1"/>
</dbReference>
<dbReference type="PANTHER" id="PTHR34144:SF5">
    <property type="entry name" value="ALPHA-1,3-MANNOSYLTRANSFERASE CMT1"/>
    <property type="match status" value="1"/>
</dbReference>
<keyword evidence="2" id="KW-1185">Reference proteome</keyword>
<gene>
    <name evidence="1" type="ORF">GGI19_001537</name>
</gene>
<protein>
    <recommendedName>
        <fullName evidence="3">Alpha-1,3-mannosyltransferase CMT1</fullName>
    </recommendedName>
</protein>
<dbReference type="EMBL" id="JANBUH010000057">
    <property type="protein sequence ID" value="KAJ2755572.1"/>
    <property type="molecule type" value="Genomic_DNA"/>
</dbReference>
<evidence type="ECO:0000313" key="1">
    <source>
        <dbReference type="EMBL" id="KAJ2755572.1"/>
    </source>
</evidence>
<dbReference type="AlphaFoldDB" id="A0A9W8H1W6"/>
<dbReference type="Proteomes" id="UP001140011">
    <property type="component" value="Unassembled WGS sequence"/>
</dbReference>
<dbReference type="SUPFAM" id="SSF53448">
    <property type="entry name" value="Nucleotide-diphospho-sugar transferases"/>
    <property type="match status" value="1"/>
</dbReference>
<organism evidence="1 2">
    <name type="scientific">Coemansia pectinata</name>
    <dbReference type="NCBI Taxonomy" id="1052879"/>
    <lineage>
        <taxon>Eukaryota</taxon>
        <taxon>Fungi</taxon>
        <taxon>Fungi incertae sedis</taxon>
        <taxon>Zoopagomycota</taxon>
        <taxon>Kickxellomycotina</taxon>
        <taxon>Kickxellomycetes</taxon>
        <taxon>Kickxellales</taxon>
        <taxon>Kickxellaceae</taxon>
        <taxon>Coemansia</taxon>
    </lineage>
</organism>
<reference evidence="1" key="1">
    <citation type="submission" date="2022-07" db="EMBL/GenBank/DDBJ databases">
        <title>Phylogenomic reconstructions and comparative analyses of Kickxellomycotina fungi.</title>
        <authorList>
            <person name="Reynolds N.K."/>
            <person name="Stajich J.E."/>
            <person name="Barry K."/>
            <person name="Grigoriev I.V."/>
            <person name="Crous P."/>
            <person name="Smith M.E."/>
        </authorList>
    </citation>
    <scope>NUCLEOTIDE SEQUENCE</scope>
    <source>
        <strain evidence="1">BCRC 34297</strain>
    </source>
</reference>
<dbReference type="OrthoDB" id="262547at2759"/>
<dbReference type="Pfam" id="PF11735">
    <property type="entry name" value="CAP59_mtransfer"/>
    <property type="match status" value="1"/>
</dbReference>
<evidence type="ECO:0000313" key="2">
    <source>
        <dbReference type="Proteomes" id="UP001140011"/>
    </source>
</evidence>
<accession>A0A9W8H1W6</accession>
<evidence type="ECO:0008006" key="3">
    <source>
        <dbReference type="Google" id="ProtNLM"/>
    </source>
</evidence>
<dbReference type="InterPro" id="IPR021047">
    <property type="entry name" value="Mannosyltransferase_CMT1"/>
</dbReference>
<dbReference type="InterPro" id="IPR029044">
    <property type="entry name" value="Nucleotide-diphossugar_trans"/>
</dbReference>
<name>A0A9W8H1W6_9FUNG</name>